<evidence type="ECO:0000256" key="3">
    <source>
        <dbReference type="ARBA" id="ARBA00023163"/>
    </source>
</evidence>
<dbReference type="InterPro" id="IPR036390">
    <property type="entry name" value="WH_DNA-bd_sf"/>
</dbReference>
<keyword evidence="2" id="KW-0238">DNA-binding</keyword>
<reference evidence="5 6" key="1">
    <citation type="submission" date="2014-03" db="EMBL/GenBank/DDBJ databases">
        <title>Bradyrhizobium valentinum sp. nov., isolated from effective nodules of Lupinus mariae-josephae, a lupine endemic of basic-lime soils in Eastern Spain.</title>
        <authorList>
            <person name="Duran D."/>
            <person name="Rey L."/>
            <person name="Navarro A."/>
            <person name="Busquets A."/>
            <person name="Imperial J."/>
            <person name="Ruiz-Argueso T."/>
        </authorList>
    </citation>
    <scope>NUCLEOTIDE SEQUENCE [LARGE SCALE GENOMIC DNA]</scope>
    <source>
        <strain evidence="5 6">PAC68</strain>
    </source>
</reference>
<keyword evidence="6" id="KW-1185">Reference proteome</keyword>
<keyword evidence="3" id="KW-0804">Transcription</keyword>
<gene>
    <name evidence="5" type="ORF">CQ12_10790</name>
</gene>
<comment type="caution">
    <text evidence="5">The sequence shown here is derived from an EMBL/GenBank/DDBJ whole genome shotgun (WGS) entry which is preliminary data.</text>
</comment>
<dbReference type="CDD" id="cd07377">
    <property type="entry name" value="WHTH_GntR"/>
    <property type="match status" value="1"/>
</dbReference>
<organism evidence="5 6">
    <name type="scientific">Bradyrhizobium jicamae</name>
    <dbReference type="NCBI Taxonomy" id="280332"/>
    <lineage>
        <taxon>Bacteria</taxon>
        <taxon>Pseudomonadati</taxon>
        <taxon>Pseudomonadota</taxon>
        <taxon>Alphaproteobacteria</taxon>
        <taxon>Hyphomicrobiales</taxon>
        <taxon>Nitrobacteraceae</taxon>
        <taxon>Bradyrhizobium</taxon>
    </lineage>
</organism>
<dbReference type="Gene3D" id="1.20.120.530">
    <property type="entry name" value="GntR ligand-binding domain-like"/>
    <property type="match status" value="1"/>
</dbReference>
<dbReference type="InterPro" id="IPR036388">
    <property type="entry name" value="WH-like_DNA-bd_sf"/>
</dbReference>
<protein>
    <recommendedName>
        <fullName evidence="4">HTH gntR-type domain-containing protein</fullName>
    </recommendedName>
</protein>
<dbReference type="InterPro" id="IPR008920">
    <property type="entry name" value="TF_FadR/GntR_C"/>
</dbReference>
<dbReference type="Pfam" id="PF07729">
    <property type="entry name" value="FCD"/>
    <property type="match status" value="1"/>
</dbReference>
<dbReference type="PRINTS" id="PR00035">
    <property type="entry name" value="HTHGNTR"/>
</dbReference>
<dbReference type="AlphaFoldDB" id="A0A0R3M3S7"/>
<evidence type="ECO:0000313" key="6">
    <source>
        <dbReference type="Proteomes" id="UP000050863"/>
    </source>
</evidence>
<dbReference type="PANTHER" id="PTHR43537:SF5">
    <property type="entry name" value="UXU OPERON TRANSCRIPTIONAL REGULATOR"/>
    <property type="match status" value="1"/>
</dbReference>
<dbReference type="PANTHER" id="PTHR43537">
    <property type="entry name" value="TRANSCRIPTIONAL REGULATOR, GNTR FAMILY"/>
    <property type="match status" value="1"/>
</dbReference>
<dbReference type="InterPro" id="IPR000524">
    <property type="entry name" value="Tscrpt_reg_HTH_GntR"/>
</dbReference>
<dbReference type="GO" id="GO:0003700">
    <property type="term" value="F:DNA-binding transcription factor activity"/>
    <property type="evidence" value="ECO:0007669"/>
    <property type="project" value="InterPro"/>
</dbReference>
<dbReference type="Gene3D" id="1.10.10.10">
    <property type="entry name" value="Winged helix-like DNA-binding domain superfamily/Winged helix DNA-binding domain"/>
    <property type="match status" value="1"/>
</dbReference>
<dbReference type="GO" id="GO:0003677">
    <property type="term" value="F:DNA binding"/>
    <property type="evidence" value="ECO:0007669"/>
    <property type="project" value="UniProtKB-KW"/>
</dbReference>
<dbReference type="EMBL" id="LLXZ01000012">
    <property type="protein sequence ID" value="KRR14609.1"/>
    <property type="molecule type" value="Genomic_DNA"/>
</dbReference>
<dbReference type="Pfam" id="PF00392">
    <property type="entry name" value="GntR"/>
    <property type="match status" value="1"/>
</dbReference>
<sequence length="246" mass="27255">MINLKVKSLERSPSLPEEIVASLTGALHKGELRPGDRLPSETALANEFGVARTVVREAISQLKYDGVVQSRVGVGAFIAQPQERTAFRISPACFQKRRELLKLLRLRNGVVIEVAADAAVARSNRDIVRMEAILKQMREAISDRERGAERHFEAERQLIHTIAKVADNEHALNFIMLIDGQIAEKLRSVAVKNTKATELATVAIEEQARLVEAIKRGDPAAARDKAREHYDNAAQRLADRADLADV</sequence>
<evidence type="ECO:0000259" key="4">
    <source>
        <dbReference type="PROSITE" id="PS50949"/>
    </source>
</evidence>
<dbReference type="SUPFAM" id="SSF48008">
    <property type="entry name" value="GntR ligand-binding domain-like"/>
    <property type="match status" value="1"/>
</dbReference>
<dbReference type="SMART" id="SM00345">
    <property type="entry name" value="HTH_GNTR"/>
    <property type="match status" value="1"/>
</dbReference>
<keyword evidence="1" id="KW-0805">Transcription regulation</keyword>
<dbReference type="SUPFAM" id="SSF46785">
    <property type="entry name" value="Winged helix' DNA-binding domain"/>
    <property type="match status" value="1"/>
</dbReference>
<accession>A0A0R3M3S7</accession>
<dbReference type="STRING" id="280332.CQ12_10790"/>
<feature type="domain" description="HTH gntR-type" evidence="4">
    <location>
        <begin position="13"/>
        <end position="81"/>
    </location>
</feature>
<dbReference type="OrthoDB" id="9805385at2"/>
<dbReference type="PROSITE" id="PS50949">
    <property type="entry name" value="HTH_GNTR"/>
    <property type="match status" value="1"/>
</dbReference>
<dbReference type="Proteomes" id="UP000050863">
    <property type="component" value="Unassembled WGS sequence"/>
</dbReference>
<dbReference type="SMART" id="SM00895">
    <property type="entry name" value="FCD"/>
    <property type="match status" value="1"/>
</dbReference>
<proteinExistence type="predicted"/>
<evidence type="ECO:0000256" key="2">
    <source>
        <dbReference type="ARBA" id="ARBA00023125"/>
    </source>
</evidence>
<evidence type="ECO:0000313" key="5">
    <source>
        <dbReference type="EMBL" id="KRR14609.1"/>
    </source>
</evidence>
<name>A0A0R3M3S7_9BRAD</name>
<evidence type="ECO:0000256" key="1">
    <source>
        <dbReference type="ARBA" id="ARBA00023015"/>
    </source>
</evidence>
<dbReference type="InterPro" id="IPR011711">
    <property type="entry name" value="GntR_C"/>
</dbReference>